<proteinExistence type="predicted"/>
<reference evidence="1 2" key="1">
    <citation type="submission" date="2021-01" db="EMBL/GenBank/DDBJ databases">
        <title>Whole genome shotgun sequence of Actinoplanes humidus NBRC 14915.</title>
        <authorList>
            <person name="Komaki H."/>
            <person name="Tamura T."/>
        </authorList>
    </citation>
    <scope>NUCLEOTIDE SEQUENCE [LARGE SCALE GENOMIC DNA]</scope>
    <source>
        <strain evidence="1 2">NBRC 14915</strain>
    </source>
</reference>
<sequence length="199" mass="22262">MVTRQTIESTSSGKATLDWHARSPRSVSVDRPDLPRSACWLAAVSDAAFALSGLHVGVTWWPLAYRSGSWLRYPVEGGVAMSGGVFKQCGCRSSEKGRLLSSACPQLAERGYRSWYFDCAVPVLPGRRERLRRGGYLTRREAIAARDALLGDGGTVTAEGWTMQRWLRYWLTTRTRISPTTLRSYEVHVERHLNSSRNA</sequence>
<keyword evidence="2" id="KW-1185">Reference proteome</keyword>
<name>A0ABQ4A2R1_9ACTN</name>
<dbReference type="Proteomes" id="UP000603200">
    <property type="component" value="Unassembled WGS sequence"/>
</dbReference>
<gene>
    <name evidence="1" type="ORF">Ahu01nite_082380</name>
</gene>
<organism evidence="1 2">
    <name type="scientific">Winogradskya humida</name>
    <dbReference type="NCBI Taxonomy" id="113566"/>
    <lineage>
        <taxon>Bacteria</taxon>
        <taxon>Bacillati</taxon>
        <taxon>Actinomycetota</taxon>
        <taxon>Actinomycetes</taxon>
        <taxon>Micromonosporales</taxon>
        <taxon>Micromonosporaceae</taxon>
        <taxon>Winogradskya</taxon>
    </lineage>
</organism>
<evidence type="ECO:0000313" key="2">
    <source>
        <dbReference type="Proteomes" id="UP000603200"/>
    </source>
</evidence>
<evidence type="ECO:0000313" key="1">
    <source>
        <dbReference type="EMBL" id="GIE25136.1"/>
    </source>
</evidence>
<accession>A0ABQ4A2R1</accession>
<comment type="caution">
    <text evidence="1">The sequence shown here is derived from an EMBL/GenBank/DDBJ whole genome shotgun (WGS) entry which is preliminary data.</text>
</comment>
<evidence type="ECO:0008006" key="3">
    <source>
        <dbReference type="Google" id="ProtNLM"/>
    </source>
</evidence>
<dbReference type="EMBL" id="BOMN01000116">
    <property type="protein sequence ID" value="GIE25136.1"/>
    <property type="molecule type" value="Genomic_DNA"/>
</dbReference>
<protein>
    <recommendedName>
        <fullName evidence="3">Integrase SAM-like N-terminal domain-containing protein</fullName>
    </recommendedName>
</protein>